<organism evidence="1 2">
    <name type="scientific">Sphingomonas panacis</name>
    <dbReference type="NCBI Taxonomy" id="1560345"/>
    <lineage>
        <taxon>Bacteria</taxon>
        <taxon>Pseudomonadati</taxon>
        <taxon>Pseudomonadota</taxon>
        <taxon>Alphaproteobacteria</taxon>
        <taxon>Sphingomonadales</taxon>
        <taxon>Sphingomonadaceae</taxon>
        <taxon>Sphingomonas</taxon>
    </lineage>
</organism>
<sequence length="91" mass="10764">MSALEREYYDVQHKRIERLCIDETTPARDCVKLELGQRRVLRWPVQDERSGSDHEIEIGEFYSLALLRSHRFPRRETPGRAGWLLPEGRAD</sequence>
<proteinExistence type="predicted"/>
<geneLocation type="plasmid" evidence="2"/>
<reference evidence="1 2" key="1">
    <citation type="submission" date="2016-01" db="EMBL/GenBank/DDBJ databases">
        <title>Complete genome and mega plasmid sequence of Sphingomonas panacis DCY99 elicits systemic resistance in rice to Xanthomonas oryzae.</title>
        <authorList>
            <person name="Kim Y.J."/>
            <person name="Yang D.C."/>
            <person name="Sing P."/>
        </authorList>
    </citation>
    <scope>NUCLEOTIDE SEQUENCE [LARGE SCALE GENOMIC DNA]</scope>
    <source>
        <strain evidence="1 2">DCY99</strain>
        <plasmid evidence="2">Plasmid</plasmid>
    </source>
</reference>
<dbReference type="AlphaFoldDB" id="A0A1B3ZI54"/>
<evidence type="ECO:0000313" key="1">
    <source>
        <dbReference type="EMBL" id="AOH87083.1"/>
    </source>
</evidence>
<dbReference type="RefSeq" id="WP_069207653.1">
    <property type="nucleotide sequence ID" value="NZ_CP014169.1"/>
</dbReference>
<gene>
    <name evidence="1" type="ORF">AWL63_23145</name>
</gene>
<keyword evidence="2" id="KW-1185">Reference proteome</keyword>
<dbReference type="EMBL" id="CP014169">
    <property type="protein sequence ID" value="AOH87083.1"/>
    <property type="molecule type" value="Genomic_DNA"/>
</dbReference>
<keyword evidence="1" id="KW-0614">Plasmid</keyword>
<accession>A0A1B3ZI54</accession>
<dbReference type="KEGG" id="span:AWL63_23145"/>
<evidence type="ECO:0000313" key="2">
    <source>
        <dbReference type="Proteomes" id="UP000094256"/>
    </source>
</evidence>
<name>A0A1B3ZI54_9SPHN</name>
<protein>
    <submittedName>
        <fullName evidence="1">Uncharacterized protein</fullName>
    </submittedName>
</protein>
<dbReference type="Proteomes" id="UP000094256">
    <property type="component" value="Plasmid unnamed"/>
</dbReference>